<dbReference type="Pfam" id="PF00703">
    <property type="entry name" value="Glyco_hydro_2"/>
    <property type="match status" value="1"/>
</dbReference>
<dbReference type="FunFam" id="2.60.120.260:FF:000198">
    <property type="entry name" value="Beta-glucuronidase"/>
    <property type="match status" value="1"/>
</dbReference>
<evidence type="ECO:0000256" key="7">
    <source>
        <dbReference type="SAM" id="SignalP"/>
    </source>
</evidence>
<dbReference type="InterPro" id="IPR013783">
    <property type="entry name" value="Ig-like_fold"/>
</dbReference>
<feature type="domain" description="Glycoside hydrolase family 2 catalytic" evidence="9">
    <location>
        <begin position="299"/>
        <end position="594"/>
    </location>
</feature>
<dbReference type="AlphaFoldDB" id="A0AA36CIL5"/>
<dbReference type="Pfam" id="PF02836">
    <property type="entry name" value="Glyco_hydro_2_C"/>
    <property type="match status" value="1"/>
</dbReference>
<dbReference type="Gene3D" id="2.60.40.10">
    <property type="entry name" value="Immunoglobulins"/>
    <property type="match status" value="1"/>
</dbReference>
<dbReference type="InterPro" id="IPR006103">
    <property type="entry name" value="Glyco_hydro_2_cat"/>
</dbReference>
<evidence type="ECO:0000256" key="1">
    <source>
        <dbReference type="ARBA" id="ARBA00003025"/>
    </source>
</evidence>
<feature type="domain" description="Glycoside hydrolase family 2 immunoglobulin-like beta-sandwich" evidence="8">
    <location>
        <begin position="250"/>
        <end position="294"/>
    </location>
</feature>
<dbReference type="InterPro" id="IPR006101">
    <property type="entry name" value="Glyco_hydro_2"/>
</dbReference>
<dbReference type="Proteomes" id="UP001177023">
    <property type="component" value="Unassembled WGS sequence"/>
</dbReference>
<comment type="similarity">
    <text evidence="2">Belongs to the glycosyl hydrolase 2 family.</text>
</comment>
<dbReference type="SUPFAM" id="SSF51445">
    <property type="entry name" value="(Trans)glycosidases"/>
    <property type="match status" value="1"/>
</dbReference>
<keyword evidence="7" id="KW-0732">Signal</keyword>
<evidence type="ECO:0000259" key="10">
    <source>
        <dbReference type="Pfam" id="PF02837"/>
    </source>
</evidence>
<dbReference type="EC" id="3.2.1.31" evidence="3"/>
<evidence type="ECO:0000313" key="11">
    <source>
        <dbReference type="EMBL" id="CAJ0569744.1"/>
    </source>
</evidence>
<feature type="domain" description="Glycosyl hydrolases family 2 sugar binding" evidence="10">
    <location>
        <begin position="30"/>
        <end position="218"/>
    </location>
</feature>
<dbReference type="Gene3D" id="2.60.120.260">
    <property type="entry name" value="Galactose-binding domain-like"/>
    <property type="match status" value="1"/>
</dbReference>
<dbReference type="InterPro" id="IPR017853">
    <property type="entry name" value="GH"/>
</dbReference>
<organism evidence="11 12">
    <name type="scientific">Mesorhabditis spiculigera</name>
    <dbReference type="NCBI Taxonomy" id="96644"/>
    <lineage>
        <taxon>Eukaryota</taxon>
        <taxon>Metazoa</taxon>
        <taxon>Ecdysozoa</taxon>
        <taxon>Nematoda</taxon>
        <taxon>Chromadorea</taxon>
        <taxon>Rhabditida</taxon>
        <taxon>Rhabditina</taxon>
        <taxon>Rhabditomorpha</taxon>
        <taxon>Rhabditoidea</taxon>
        <taxon>Rhabditidae</taxon>
        <taxon>Mesorhabditinae</taxon>
        <taxon>Mesorhabditis</taxon>
    </lineage>
</organism>
<feature type="chain" id="PRO_5041350709" description="Beta-glucuronidase" evidence="7">
    <location>
        <begin position="18"/>
        <end position="599"/>
    </location>
</feature>
<evidence type="ECO:0000259" key="9">
    <source>
        <dbReference type="Pfam" id="PF02836"/>
    </source>
</evidence>
<proteinExistence type="inferred from homology"/>
<dbReference type="PANTHER" id="PTHR10066">
    <property type="entry name" value="BETA-GLUCURONIDASE"/>
    <property type="match status" value="1"/>
</dbReference>
<protein>
    <recommendedName>
        <fullName evidence="4">Beta-glucuronidase</fullName>
        <ecNumber evidence="3">3.2.1.31</ecNumber>
    </recommendedName>
</protein>
<dbReference type="GO" id="GO:0005615">
    <property type="term" value="C:extracellular space"/>
    <property type="evidence" value="ECO:0007669"/>
    <property type="project" value="TreeGrafter"/>
</dbReference>
<dbReference type="PRINTS" id="PR00132">
    <property type="entry name" value="GLHYDRLASE2"/>
</dbReference>
<evidence type="ECO:0000256" key="6">
    <source>
        <dbReference type="ARBA" id="ARBA00023295"/>
    </source>
</evidence>
<evidence type="ECO:0000259" key="8">
    <source>
        <dbReference type="Pfam" id="PF00703"/>
    </source>
</evidence>
<evidence type="ECO:0000313" key="12">
    <source>
        <dbReference type="Proteomes" id="UP001177023"/>
    </source>
</evidence>
<sequence>MLSIFILFCGLPGLASGLYRQANNYRYYDDLTGLWTFMKEPHNAGDRGIEQEWFKKDLSKMENSTVMPVPVAYNDMSAEASLRDHVGWVWYQKNEFIPDRDKDLRIFLTFESAQYYAVVYFNSKLIGEHEGGHLPFSFEVTDHVKFGADNKITVAVNNTLSYSTIPEAEFQYKARKEMAFGGNQSMTQYAPGFFEMTVQFDFFNYAGLLRTVYLEKKPKIHIDDIRVVSDHVGAIFWKIVLDGSAGLTGSGQVKSPKLWWPRGMGDPNLYIFRVEISSPDGQIVDQYDEEFGFRSVTYDNHQMYINNKPFYCIGFGMHEDSEIHGRGYDEAVMTKDLNLFEWVGANCYRTSHYPYAQERIRESDRRGIAVILETPAVGLKVFTDHNLKLHKQIVTEMIMRDKNHPSVIMWSLSNEPHTERKESRNYFKTLVDLAHDLDQSRPVTIVYGPSHWEDDQTADLIDVVCLNRYWGWYDDMGYLETVNQSVVFDYTMWYEKFKKAMIMTEYGADSIVGLNQQPAVDFSEQYQNELIRETHKALDHLRKAKILTGEMIWNFADFMTAPAALRAVGNHKGIFTRTRQAKQAAYTLRDRYLKLLPQL</sequence>
<accession>A0AA36CIL5</accession>
<dbReference type="InterPro" id="IPR036156">
    <property type="entry name" value="Beta-gal/glucu_dom_sf"/>
</dbReference>
<dbReference type="Gene3D" id="3.20.20.80">
    <property type="entry name" value="Glycosidases"/>
    <property type="match status" value="1"/>
</dbReference>
<dbReference type="FunFam" id="3.20.20.80:FF:000080">
    <property type="entry name" value="Beta-glucuronidase UidA"/>
    <property type="match status" value="1"/>
</dbReference>
<evidence type="ECO:0000256" key="3">
    <source>
        <dbReference type="ARBA" id="ARBA00012761"/>
    </source>
</evidence>
<dbReference type="InterPro" id="IPR008979">
    <property type="entry name" value="Galactose-bd-like_sf"/>
</dbReference>
<dbReference type="SUPFAM" id="SSF49303">
    <property type="entry name" value="beta-Galactosidase/glucuronidase domain"/>
    <property type="match status" value="1"/>
</dbReference>
<keyword evidence="12" id="KW-1185">Reference proteome</keyword>
<evidence type="ECO:0000256" key="5">
    <source>
        <dbReference type="ARBA" id="ARBA00022801"/>
    </source>
</evidence>
<comment type="caution">
    <text evidence="11">The sequence shown here is derived from an EMBL/GenBank/DDBJ whole genome shotgun (WGS) entry which is preliminary data.</text>
</comment>
<evidence type="ECO:0000256" key="2">
    <source>
        <dbReference type="ARBA" id="ARBA00007401"/>
    </source>
</evidence>
<dbReference type="GO" id="GO:0019391">
    <property type="term" value="P:glucuronoside catabolic process"/>
    <property type="evidence" value="ECO:0007669"/>
    <property type="project" value="TreeGrafter"/>
</dbReference>
<dbReference type="PROSITE" id="PS00608">
    <property type="entry name" value="GLYCOSYL_HYDROL_F2_2"/>
    <property type="match status" value="1"/>
</dbReference>
<dbReference type="InterPro" id="IPR023232">
    <property type="entry name" value="Glyco_hydro_2_AS"/>
</dbReference>
<evidence type="ECO:0000256" key="4">
    <source>
        <dbReference type="ARBA" id="ARBA00016205"/>
    </source>
</evidence>
<feature type="non-terminal residue" evidence="11">
    <location>
        <position position="599"/>
    </location>
</feature>
<dbReference type="SUPFAM" id="SSF49785">
    <property type="entry name" value="Galactose-binding domain-like"/>
    <property type="match status" value="1"/>
</dbReference>
<keyword evidence="6" id="KW-0326">Glycosidase</keyword>
<comment type="function">
    <text evidence="1">Plays an important role in the degradation of dermatan and keratan sulfates.</text>
</comment>
<dbReference type="PANTHER" id="PTHR10066:SF67">
    <property type="entry name" value="BETA-GLUCURONIDASE"/>
    <property type="match status" value="1"/>
</dbReference>
<name>A0AA36CIL5_9BILA</name>
<dbReference type="Pfam" id="PF02837">
    <property type="entry name" value="Glyco_hydro_2_N"/>
    <property type="match status" value="1"/>
</dbReference>
<reference evidence="11" key="1">
    <citation type="submission" date="2023-06" db="EMBL/GenBank/DDBJ databases">
        <authorList>
            <person name="Delattre M."/>
        </authorList>
    </citation>
    <scope>NUCLEOTIDE SEQUENCE</scope>
    <source>
        <strain evidence="11">AF72</strain>
    </source>
</reference>
<gene>
    <name evidence="11" type="ORF">MSPICULIGERA_LOCUS8208</name>
</gene>
<dbReference type="GO" id="GO:0005975">
    <property type="term" value="P:carbohydrate metabolic process"/>
    <property type="evidence" value="ECO:0007669"/>
    <property type="project" value="InterPro"/>
</dbReference>
<dbReference type="GO" id="GO:0030246">
    <property type="term" value="F:carbohydrate binding"/>
    <property type="evidence" value="ECO:0007669"/>
    <property type="project" value="TreeGrafter"/>
</dbReference>
<feature type="signal peptide" evidence="7">
    <location>
        <begin position="1"/>
        <end position="17"/>
    </location>
</feature>
<keyword evidence="5" id="KW-0378">Hydrolase</keyword>
<dbReference type="InterPro" id="IPR006104">
    <property type="entry name" value="Glyco_hydro_2_N"/>
</dbReference>
<dbReference type="EMBL" id="CATQJA010002113">
    <property type="protein sequence ID" value="CAJ0569744.1"/>
    <property type="molecule type" value="Genomic_DNA"/>
</dbReference>
<dbReference type="GO" id="GO:0004566">
    <property type="term" value="F:beta-glucuronidase activity"/>
    <property type="evidence" value="ECO:0007669"/>
    <property type="project" value="UniProtKB-EC"/>
</dbReference>
<dbReference type="InterPro" id="IPR006102">
    <property type="entry name" value="Ig-like_GH2"/>
</dbReference>